<evidence type="ECO:0000313" key="1">
    <source>
        <dbReference type="EMBL" id="QIP05985.1"/>
    </source>
</evidence>
<dbReference type="RefSeq" id="WP_166467171.1">
    <property type="nucleotide sequence ID" value="NZ_CP050066.2"/>
</dbReference>
<reference evidence="1 2" key="1">
    <citation type="journal article" date="2020" name="Int. J. Syst. Evol. Microbiol.">
        <title>Description and complete genome sequences of Bradyrhizobium symbiodeficiens sp. nov., a non-symbiotic bacterium associated with legumes native to Canada.</title>
        <authorList>
            <person name="Bromfield E.S.P."/>
            <person name="Cloutier S."/>
            <person name="Nguyen H.D.T."/>
        </authorList>
    </citation>
    <scope>NUCLEOTIDE SEQUENCE [LARGE SCALE GENOMIC DNA]</scope>
    <source>
        <strain evidence="1 2">101S1MB</strain>
    </source>
</reference>
<dbReference type="EMBL" id="CP050066">
    <property type="protein sequence ID" value="QIP05985.1"/>
    <property type="molecule type" value="Genomic_DNA"/>
</dbReference>
<sequence>MTDKPAFHGQAERDAHAMAIGRIAMVWNEYQATLGEIYADLFAGDDWNLALSTWYAIPSDRTQRDALRAVAMFKLAPSSKGLEELNWLLEKTNEVVSFQRNVGLHTRLFPITAEDGTLQIYPVAQNDRIVKALENTTVLKEYAHYESQMRKMLGFAVGVQSALSSKRTGQEVWPERPQISKRST</sequence>
<gene>
    <name evidence="1" type="ORF">HAV00_06885</name>
</gene>
<dbReference type="Proteomes" id="UP000500895">
    <property type="component" value="Chromosome"/>
</dbReference>
<name>A0A6G9A114_9BRAD</name>
<organism evidence="1 2">
    <name type="scientific">Bradyrhizobium symbiodeficiens</name>
    <dbReference type="NCBI Taxonomy" id="1404367"/>
    <lineage>
        <taxon>Bacteria</taxon>
        <taxon>Pseudomonadati</taxon>
        <taxon>Pseudomonadota</taxon>
        <taxon>Alphaproteobacteria</taxon>
        <taxon>Hyphomicrobiales</taxon>
        <taxon>Nitrobacteraceae</taxon>
        <taxon>Bradyrhizobium</taxon>
    </lineage>
</organism>
<evidence type="ECO:0000313" key="2">
    <source>
        <dbReference type="Proteomes" id="UP000500895"/>
    </source>
</evidence>
<protein>
    <submittedName>
        <fullName evidence="1">Uncharacterized protein</fullName>
    </submittedName>
</protein>
<proteinExistence type="predicted"/>
<dbReference type="AlphaFoldDB" id="A0A6G9A114"/>
<accession>A0A6G9A114</accession>